<dbReference type="GO" id="GO:0005819">
    <property type="term" value="C:spindle"/>
    <property type="evidence" value="ECO:0007669"/>
    <property type="project" value="UniProtKB-SubCell"/>
</dbReference>
<dbReference type="PANTHER" id="PTHR31570">
    <property type="entry name" value="HAUS AUGMIN-LIKE COMPLEX SUBUNIT 1"/>
    <property type="match status" value="1"/>
</dbReference>
<evidence type="ECO:0000256" key="6">
    <source>
        <dbReference type="ARBA" id="ARBA00022776"/>
    </source>
</evidence>
<dbReference type="PANTHER" id="PTHR31570:SF1">
    <property type="entry name" value="HAUS AUGMIN-LIKE COMPLEX SUBUNIT 1"/>
    <property type="match status" value="1"/>
</dbReference>
<proteinExistence type="inferred from homology"/>
<evidence type="ECO:0000256" key="2">
    <source>
        <dbReference type="ARBA" id="ARBA00005479"/>
    </source>
</evidence>
<dbReference type="InterPro" id="IPR026243">
    <property type="entry name" value="HAUS1"/>
</dbReference>
<reference evidence="11" key="1">
    <citation type="submission" date="2020-04" db="EMBL/GenBank/DDBJ databases">
        <title>Genome Assembly and Annotation of Botryosphaeria dothidea sdau 11-99, a Latent Pathogen of Apple Fruit Ring Rot in China.</title>
        <authorList>
            <person name="Yu C."/>
            <person name="Diao Y."/>
            <person name="Lu Q."/>
            <person name="Zhao J."/>
            <person name="Cui S."/>
            <person name="Peng C."/>
            <person name="He B."/>
            <person name="Liu H."/>
        </authorList>
    </citation>
    <scope>NUCLEOTIDE SEQUENCE [LARGE SCALE GENOMIC DNA]</scope>
    <source>
        <strain evidence="11">Sdau11-99</strain>
    </source>
</reference>
<dbReference type="GO" id="GO:0070652">
    <property type="term" value="C:HAUS complex"/>
    <property type="evidence" value="ECO:0007669"/>
    <property type="project" value="InterPro"/>
</dbReference>
<comment type="similarity">
    <text evidence="2">Belongs to the HAUS1 family.</text>
</comment>
<evidence type="ECO:0000256" key="9">
    <source>
        <dbReference type="ARBA" id="ARBA00023306"/>
    </source>
</evidence>
<evidence type="ECO:0000256" key="7">
    <source>
        <dbReference type="ARBA" id="ARBA00023054"/>
    </source>
</evidence>
<comment type="caution">
    <text evidence="11">The sequence shown here is derived from an EMBL/GenBank/DDBJ whole genome shotgun (WGS) entry which is preliminary data.</text>
</comment>
<comment type="subcellular location">
    <subcellularLocation>
        <location evidence="1">Cytoplasm</location>
        <location evidence="1">Cytoskeleton</location>
        <location evidence="1">Spindle</location>
    </subcellularLocation>
</comment>
<keyword evidence="8" id="KW-0206">Cytoskeleton</keyword>
<dbReference type="GO" id="GO:0051225">
    <property type="term" value="P:spindle assembly"/>
    <property type="evidence" value="ECO:0007669"/>
    <property type="project" value="InterPro"/>
</dbReference>
<evidence type="ECO:0000256" key="10">
    <source>
        <dbReference type="SAM" id="MobiDB-lite"/>
    </source>
</evidence>
<keyword evidence="3" id="KW-0963">Cytoplasm</keyword>
<dbReference type="OrthoDB" id="5372507at2759"/>
<organism evidence="11 12">
    <name type="scientific">Botryosphaeria dothidea</name>
    <dbReference type="NCBI Taxonomy" id="55169"/>
    <lineage>
        <taxon>Eukaryota</taxon>
        <taxon>Fungi</taxon>
        <taxon>Dikarya</taxon>
        <taxon>Ascomycota</taxon>
        <taxon>Pezizomycotina</taxon>
        <taxon>Dothideomycetes</taxon>
        <taxon>Dothideomycetes incertae sedis</taxon>
        <taxon>Botryosphaeriales</taxon>
        <taxon>Botryosphaeriaceae</taxon>
        <taxon>Botryosphaeria</taxon>
    </lineage>
</organism>
<keyword evidence="4" id="KW-0132">Cell division</keyword>
<gene>
    <name evidence="11" type="ORF">GTA08_BOTSDO06698</name>
</gene>
<evidence type="ECO:0000313" key="11">
    <source>
        <dbReference type="EMBL" id="KAF4305659.1"/>
    </source>
</evidence>
<keyword evidence="7" id="KW-0175">Coiled coil</keyword>
<evidence type="ECO:0000256" key="3">
    <source>
        <dbReference type="ARBA" id="ARBA00022490"/>
    </source>
</evidence>
<feature type="region of interest" description="Disordered" evidence="10">
    <location>
        <begin position="228"/>
        <end position="256"/>
    </location>
</feature>
<evidence type="ECO:0000256" key="4">
    <source>
        <dbReference type="ARBA" id="ARBA00022618"/>
    </source>
</evidence>
<evidence type="ECO:0000313" key="12">
    <source>
        <dbReference type="Proteomes" id="UP000572817"/>
    </source>
</evidence>
<sequence length="345" mass="37475">MDDSYLGDALFSPSKAAQQRAQAHDWQHVEAWLSSLYPNRALPKFERNEETLKALLALAAANERADEEAALVQALEEEFRHETSEAGVETADEEADRQILHIVNEHLTSDGKQSLDALAQLSTALNTPSTDPETLAHALLALTTHSQTLATHTETLSNLRTLLTTSLEDLRTTLSSITNEPAFAPPPASLPRQTADYVRQTKQLLPKLQEYSDRLAALPTAAAIAADDAASASSPAKSPKHTRTRSRAQSSARPANPFAVPGAAAMYLASTGAGPLASGSLAALVAAEEEVSRMRGLVMRLEAQVRAYKDLPADREEARRLVREREGVLADMRERRDGRFEALVE</sequence>
<dbReference type="AlphaFoldDB" id="A0A8H4ISP7"/>
<evidence type="ECO:0000256" key="8">
    <source>
        <dbReference type="ARBA" id="ARBA00023212"/>
    </source>
</evidence>
<keyword evidence="12" id="KW-1185">Reference proteome</keyword>
<evidence type="ECO:0000256" key="1">
    <source>
        <dbReference type="ARBA" id="ARBA00004186"/>
    </source>
</evidence>
<dbReference type="Pfam" id="PF25762">
    <property type="entry name" value="HAUS1"/>
    <property type="match status" value="1"/>
</dbReference>
<accession>A0A8H4ISP7</accession>
<dbReference type="Proteomes" id="UP000572817">
    <property type="component" value="Unassembled WGS sequence"/>
</dbReference>
<dbReference type="GO" id="GO:0005829">
    <property type="term" value="C:cytosol"/>
    <property type="evidence" value="ECO:0007669"/>
    <property type="project" value="TreeGrafter"/>
</dbReference>
<evidence type="ECO:0000256" key="5">
    <source>
        <dbReference type="ARBA" id="ARBA00022701"/>
    </source>
</evidence>
<protein>
    <submittedName>
        <fullName evidence="11">Uncharacterized protein</fullName>
    </submittedName>
</protein>
<feature type="compositionally biased region" description="Low complexity" evidence="10">
    <location>
        <begin position="228"/>
        <end position="237"/>
    </location>
</feature>
<keyword evidence="5" id="KW-0493">Microtubule</keyword>
<dbReference type="EMBL" id="WWBZ02000040">
    <property type="protein sequence ID" value="KAF4305659.1"/>
    <property type="molecule type" value="Genomic_DNA"/>
</dbReference>
<name>A0A8H4ISP7_9PEZI</name>
<dbReference type="GO" id="GO:0051301">
    <property type="term" value="P:cell division"/>
    <property type="evidence" value="ECO:0007669"/>
    <property type="project" value="UniProtKB-KW"/>
</dbReference>
<keyword evidence="9" id="KW-0131">Cell cycle</keyword>
<keyword evidence="6" id="KW-0498">Mitosis</keyword>
<dbReference type="GO" id="GO:0005874">
    <property type="term" value="C:microtubule"/>
    <property type="evidence" value="ECO:0007669"/>
    <property type="project" value="UniProtKB-KW"/>
</dbReference>